<proteinExistence type="predicted"/>
<dbReference type="EMBL" id="JNBR01001426">
    <property type="protein sequence ID" value="OQR87704.1"/>
    <property type="molecule type" value="Genomic_DNA"/>
</dbReference>
<gene>
    <name evidence="2" type="ORF">ACHHYP_08119</name>
</gene>
<dbReference type="OrthoDB" id="539995at2759"/>
<organism evidence="2 3">
    <name type="scientific">Achlya hypogyna</name>
    <name type="common">Oomycete</name>
    <name type="synonym">Protoachlya hypogyna</name>
    <dbReference type="NCBI Taxonomy" id="1202772"/>
    <lineage>
        <taxon>Eukaryota</taxon>
        <taxon>Sar</taxon>
        <taxon>Stramenopiles</taxon>
        <taxon>Oomycota</taxon>
        <taxon>Saprolegniomycetes</taxon>
        <taxon>Saprolegniales</taxon>
        <taxon>Achlyaceae</taxon>
        <taxon>Achlya</taxon>
    </lineage>
</organism>
<evidence type="ECO:0008006" key="4">
    <source>
        <dbReference type="Google" id="ProtNLM"/>
    </source>
</evidence>
<protein>
    <recommendedName>
        <fullName evidence="4">Secreted protein</fullName>
    </recommendedName>
</protein>
<evidence type="ECO:0000256" key="1">
    <source>
        <dbReference type="SAM" id="SignalP"/>
    </source>
</evidence>
<accession>A0A1V9YPR9</accession>
<dbReference type="InterPro" id="IPR026750">
    <property type="entry name" value="NTAN1"/>
</dbReference>
<evidence type="ECO:0000313" key="3">
    <source>
        <dbReference type="Proteomes" id="UP000243579"/>
    </source>
</evidence>
<keyword evidence="3" id="KW-1185">Reference proteome</keyword>
<name>A0A1V9YPR9_ACHHY</name>
<dbReference type="Proteomes" id="UP000243579">
    <property type="component" value="Unassembled WGS sequence"/>
</dbReference>
<dbReference type="PANTHER" id="PTHR12498:SF0">
    <property type="entry name" value="PROTEIN N-TERMINAL ASPARAGINE AMIDOHYDROLASE"/>
    <property type="match status" value="1"/>
</dbReference>
<keyword evidence="1" id="KW-0732">Signal</keyword>
<feature type="chain" id="PRO_5013003581" description="Secreted protein" evidence="1">
    <location>
        <begin position="35"/>
        <end position="314"/>
    </location>
</feature>
<dbReference type="GO" id="GO:0008418">
    <property type="term" value="F:protein-N-terminal asparagine amidohydrolase activity"/>
    <property type="evidence" value="ECO:0007669"/>
    <property type="project" value="InterPro"/>
</dbReference>
<dbReference type="Pfam" id="PF14736">
    <property type="entry name" value="N_Asn_amidohyd"/>
    <property type="match status" value="1"/>
</dbReference>
<reference evidence="2 3" key="1">
    <citation type="journal article" date="2014" name="Genome Biol. Evol.">
        <title>The secreted proteins of Achlya hypogyna and Thraustotheca clavata identify the ancestral oomycete secretome and reveal gene acquisitions by horizontal gene transfer.</title>
        <authorList>
            <person name="Misner I."/>
            <person name="Blouin N."/>
            <person name="Leonard G."/>
            <person name="Richards T.A."/>
            <person name="Lane C.E."/>
        </authorList>
    </citation>
    <scope>NUCLEOTIDE SEQUENCE [LARGE SCALE GENOMIC DNA]</scope>
    <source>
        <strain evidence="2 3">ATCC 48635</strain>
    </source>
</reference>
<feature type="signal peptide" evidence="1">
    <location>
        <begin position="1"/>
        <end position="34"/>
    </location>
</feature>
<dbReference type="PANTHER" id="PTHR12498">
    <property type="entry name" value="N-TERMINAL ASPARAGINE AMIDOHYDROLASE"/>
    <property type="match status" value="1"/>
</dbReference>
<dbReference type="GO" id="GO:0006511">
    <property type="term" value="P:ubiquitin-dependent protein catabolic process"/>
    <property type="evidence" value="ECO:0007669"/>
    <property type="project" value="TreeGrafter"/>
</dbReference>
<dbReference type="AlphaFoldDB" id="A0A1V9YPR9"/>
<evidence type="ECO:0000313" key="2">
    <source>
        <dbReference type="EMBL" id="OQR87704.1"/>
    </source>
</evidence>
<sequence>MRVTTETTLASIAAASTLTAASAAFLAAPVEVNAADTSYACGLPALYVGQGEVAYSFAAAPMVLATDDATTCCIVVLEGSNCYCLAHVDSPSQVDFLFDHWASMVGTVDTQVAVVGGYCDERSIGAKIVNSILAAMRASPTVFSISLWVTGAINTVTGSRPAQPKARGLAVVPLPTATGFLRFNAVEFAPGASRGPAFLRRMTSTPQRALHVLNAAPALQCFVGPYVRAWLECSAEDAASYLAFAQRATDAQILAQFSTSPQAEGPKFVADIKERFAAAVDLAHRSSAEQRAALAQLDAYSWDAAAMCWRLDAV</sequence>
<dbReference type="GO" id="GO:0005634">
    <property type="term" value="C:nucleus"/>
    <property type="evidence" value="ECO:0007669"/>
    <property type="project" value="TreeGrafter"/>
</dbReference>
<comment type="caution">
    <text evidence="2">The sequence shown here is derived from an EMBL/GenBank/DDBJ whole genome shotgun (WGS) entry which is preliminary data.</text>
</comment>